<feature type="compositionally biased region" description="Polar residues" evidence="4">
    <location>
        <begin position="706"/>
        <end position="719"/>
    </location>
</feature>
<dbReference type="GO" id="GO:0006974">
    <property type="term" value="P:DNA damage response"/>
    <property type="evidence" value="ECO:0007669"/>
    <property type="project" value="InterPro"/>
</dbReference>
<dbReference type="PANTHER" id="PTHR21331">
    <property type="entry name" value="BRCA1-ASSOCIATED ATM ACTIVATOR 1"/>
    <property type="match status" value="1"/>
</dbReference>
<dbReference type="EMBL" id="JBAMIC010000002">
    <property type="protein sequence ID" value="KAK7112107.1"/>
    <property type="molecule type" value="Genomic_DNA"/>
</dbReference>
<dbReference type="InterPro" id="IPR016024">
    <property type="entry name" value="ARM-type_fold"/>
</dbReference>
<reference evidence="5 6" key="1">
    <citation type="submission" date="2024-02" db="EMBL/GenBank/DDBJ databases">
        <title>Chromosome-scale genome assembly of the rough periwinkle Littorina saxatilis.</title>
        <authorList>
            <person name="De Jode A."/>
            <person name="Faria R."/>
            <person name="Formenti G."/>
            <person name="Sims Y."/>
            <person name="Smith T.P."/>
            <person name="Tracey A."/>
            <person name="Wood J.M.D."/>
            <person name="Zagrodzka Z.B."/>
            <person name="Johannesson K."/>
            <person name="Butlin R.K."/>
            <person name="Leder E.H."/>
        </authorList>
    </citation>
    <scope>NUCLEOTIDE SEQUENCE [LARGE SCALE GENOMIC DNA]</scope>
    <source>
        <strain evidence="5">Snail1</strain>
        <tissue evidence="5">Muscle</tissue>
    </source>
</reference>
<evidence type="ECO:0000313" key="6">
    <source>
        <dbReference type="Proteomes" id="UP001374579"/>
    </source>
</evidence>
<comment type="caution">
    <text evidence="5">The sequence shown here is derived from an EMBL/GenBank/DDBJ whole genome shotgun (WGS) entry which is preliminary data.</text>
</comment>
<comment type="subcellular location">
    <subcellularLocation>
        <location evidence="1">Cytoplasm</location>
    </subcellularLocation>
</comment>
<keyword evidence="2" id="KW-0963">Cytoplasm</keyword>
<dbReference type="PANTHER" id="PTHR21331:SF2">
    <property type="entry name" value="BRCA1-ASSOCIATED ATM ACTIVATOR 1"/>
    <property type="match status" value="1"/>
</dbReference>
<dbReference type="Proteomes" id="UP001374579">
    <property type="component" value="Unassembled WGS sequence"/>
</dbReference>
<feature type="region of interest" description="Disordered" evidence="4">
    <location>
        <begin position="681"/>
        <end position="729"/>
    </location>
</feature>
<name>A0AAN9BV44_9CAEN</name>
<dbReference type="GO" id="GO:0005634">
    <property type="term" value="C:nucleus"/>
    <property type="evidence" value="ECO:0007669"/>
    <property type="project" value="TreeGrafter"/>
</dbReference>
<proteinExistence type="inferred from homology"/>
<sequence>MDMAGEKDRFLSMLPGTLDALCGMRGLPHDDTILHRLLDKIICLITSPDDANSAGLFSFLDAVAKDVNNLNASVLVLALGMAAPLVSMATLPVEQRQRVMSVYNSVQSSAVMEDTSVGAAYFNSLASVVGYPMGLEWLEKNSIHMQTALSTLETAQSVFLLKAAEILVVASVTKSLESSAPTSTPSSPTSPTVVKTMQFLSDALAVMAKGSANLLDQMIVSTHVSTFHQSVGQIISLLCDGERFCKWKCGEEGFVASLARLALQHPSEKIRFSSLQSTAKLTGFMDKDAQEKFLAKEIVFPLLKLVSEGEIEREITVAATFINCSQTSATSEALSTLKKFYQMPHDILFGQQIQNKELTALAPLVTTALQDKQRFSKLISSILHSLTQTNNCDGLIRLLQSASTSRDSEDWSSLLSTWLEGIGAVVMGNQRLLNSLLHQLQQDDSLELSLVECSAALKSFLQIMKRPMVESRLYSQTCSAFLNILRKQTARCSSVESDEMREVMGQTLELLERRLVAMQWDIRDTTLEFVRSLICTVPDAWFLRLALERHLLRDAWSCLKDGESYPRASVITMATRLIMLPNWWAAFLQDCNVTEASLVDEMVKLLSEDSEAFPRRAAVQFLTALFSHFPAHPPATVYSDVAQQRHKICSAMNLFMVDLDWEVKVRLLEFWEKMATPLLSGEQGARRDEGNGEVKGSGDTGDAPGRSNTGKQRSSVTTQGKRRSDRNSEENYSMLASLLKDGFGLALLTGTEDYDTAVQQKALQILAAVEEKVTCSGHSPTKSQKLKSEVQDPLIVASNVGPQAEIGDTPKENASSVIPVDGVSSDPVAQFLHKISQLNPTRQLICLGPSSDVYDQNPSSLMEDVMAATKAAVKSSEVSLMSEDEFEDADDMFVDCY</sequence>
<keyword evidence="6" id="KW-1185">Reference proteome</keyword>
<dbReference type="InterPro" id="IPR011989">
    <property type="entry name" value="ARM-like"/>
</dbReference>
<evidence type="ECO:0000256" key="3">
    <source>
        <dbReference type="ARBA" id="ARBA00061308"/>
    </source>
</evidence>
<dbReference type="InterPro" id="IPR038904">
    <property type="entry name" value="BRAT1"/>
</dbReference>
<dbReference type="Gene3D" id="1.25.10.10">
    <property type="entry name" value="Leucine-rich Repeat Variant"/>
    <property type="match status" value="1"/>
</dbReference>
<gene>
    <name evidence="5" type="ORF">V1264_011614</name>
</gene>
<evidence type="ECO:0000256" key="2">
    <source>
        <dbReference type="ARBA" id="ARBA00022490"/>
    </source>
</evidence>
<dbReference type="GO" id="GO:0005737">
    <property type="term" value="C:cytoplasm"/>
    <property type="evidence" value="ECO:0007669"/>
    <property type="project" value="UniProtKB-SubCell"/>
</dbReference>
<dbReference type="AlphaFoldDB" id="A0AAN9BV44"/>
<comment type="similarity">
    <text evidence="3">Belongs to the BRAT1 family.</text>
</comment>
<protein>
    <submittedName>
        <fullName evidence="5">Uncharacterized protein</fullName>
    </submittedName>
</protein>
<evidence type="ECO:0000256" key="4">
    <source>
        <dbReference type="SAM" id="MobiDB-lite"/>
    </source>
</evidence>
<dbReference type="GO" id="GO:0008283">
    <property type="term" value="P:cell population proliferation"/>
    <property type="evidence" value="ECO:0007669"/>
    <property type="project" value="InterPro"/>
</dbReference>
<accession>A0AAN9BV44</accession>
<evidence type="ECO:0000256" key="1">
    <source>
        <dbReference type="ARBA" id="ARBA00004496"/>
    </source>
</evidence>
<evidence type="ECO:0000313" key="5">
    <source>
        <dbReference type="EMBL" id="KAK7112107.1"/>
    </source>
</evidence>
<dbReference type="SUPFAM" id="SSF48371">
    <property type="entry name" value="ARM repeat"/>
    <property type="match status" value="1"/>
</dbReference>
<organism evidence="5 6">
    <name type="scientific">Littorina saxatilis</name>
    <dbReference type="NCBI Taxonomy" id="31220"/>
    <lineage>
        <taxon>Eukaryota</taxon>
        <taxon>Metazoa</taxon>
        <taxon>Spiralia</taxon>
        <taxon>Lophotrochozoa</taxon>
        <taxon>Mollusca</taxon>
        <taxon>Gastropoda</taxon>
        <taxon>Caenogastropoda</taxon>
        <taxon>Littorinimorpha</taxon>
        <taxon>Littorinoidea</taxon>
        <taxon>Littorinidae</taxon>
        <taxon>Littorina</taxon>
    </lineage>
</organism>